<organism evidence="1 2">
    <name type="scientific">Paenibacillus aestuarii</name>
    <dbReference type="NCBI Taxonomy" id="516965"/>
    <lineage>
        <taxon>Bacteria</taxon>
        <taxon>Bacillati</taxon>
        <taxon>Bacillota</taxon>
        <taxon>Bacilli</taxon>
        <taxon>Bacillales</taxon>
        <taxon>Paenibacillaceae</taxon>
        <taxon>Paenibacillus</taxon>
    </lineage>
</organism>
<reference evidence="2" key="1">
    <citation type="journal article" date="2019" name="Int. J. Syst. Evol. Microbiol.">
        <title>The Global Catalogue of Microorganisms (GCM) 10K type strain sequencing project: providing services to taxonomists for standard genome sequencing and annotation.</title>
        <authorList>
            <consortium name="The Broad Institute Genomics Platform"/>
            <consortium name="The Broad Institute Genome Sequencing Center for Infectious Disease"/>
            <person name="Wu L."/>
            <person name="Ma J."/>
        </authorList>
    </citation>
    <scope>NUCLEOTIDE SEQUENCE [LARGE SCALE GENOMIC DNA]</scope>
    <source>
        <strain evidence="2">KACC 11904</strain>
    </source>
</reference>
<comment type="caution">
    <text evidence="1">The sequence shown here is derived from an EMBL/GenBank/DDBJ whole genome shotgun (WGS) entry which is preliminary data.</text>
</comment>
<dbReference type="Gene3D" id="3.40.50.1820">
    <property type="entry name" value="alpha/beta hydrolase"/>
    <property type="match status" value="1"/>
</dbReference>
<accession>A0ABW0KHL4</accession>
<dbReference type="SUPFAM" id="SSF53474">
    <property type="entry name" value="alpha/beta-Hydrolases"/>
    <property type="match status" value="1"/>
</dbReference>
<keyword evidence="2" id="KW-1185">Reference proteome</keyword>
<dbReference type="EMBL" id="JBHSMJ010000065">
    <property type="protein sequence ID" value="MFC5452958.1"/>
    <property type="molecule type" value="Genomic_DNA"/>
</dbReference>
<evidence type="ECO:0008006" key="3">
    <source>
        <dbReference type="Google" id="ProtNLM"/>
    </source>
</evidence>
<sequence length="250" mass="28100">MSLSTNKRIAVYISAGFATAPNFLDAFAAELASRFQQSGWHGQVSIHFPYGDWSRNALRQLHEIGKDLWMKRSTASGTDSAPVGQPDYGAKSLYTFIRQHASPEEPLLLIGHSGGAVASMQAAELLSKEGREVIGVIQIGSPKNWIPAPWKERVLYIHAEYRRKSTLDPVPWIGSWGGWIRMPSGRWRWSREKHAPVSRQGVSILGGHADYFRDHEPYVEAGMTNMHKTVNAIWAWLDKLILQIDEPINE</sequence>
<evidence type="ECO:0000313" key="2">
    <source>
        <dbReference type="Proteomes" id="UP001596044"/>
    </source>
</evidence>
<proteinExistence type="predicted"/>
<name>A0ABW0KHL4_9BACL</name>
<evidence type="ECO:0000313" key="1">
    <source>
        <dbReference type="EMBL" id="MFC5452958.1"/>
    </source>
</evidence>
<protein>
    <recommendedName>
        <fullName evidence="3">Alpha/beta hydrolase</fullName>
    </recommendedName>
</protein>
<dbReference type="RefSeq" id="WP_270879216.1">
    <property type="nucleotide sequence ID" value="NZ_JAQFVF010000023.1"/>
</dbReference>
<dbReference type="Proteomes" id="UP001596044">
    <property type="component" value="Unassembled WGS sequence"/>
</dbReference>
<gene>
    <name evidence="1" type="ORF">ACFPOG_32620</name>
</gene>
<dbReference type="InterPro" id="IPR029058">
    <property type="entry name" value="AB_hydrolase_fold"/>
</dbReference>